<keyword evidence="1 3" id="KW-0853">WD repeat</keyword>
<dbReference type="InterPro" id="IPR015943">
    <property type="entry name" value="WD40/YVTN_repeat-like_dom_sf"/>
</dbReference>
<reference evidence="5 6" key="1">
    <citation type="journal article" date="2007" name="Science">
        <title>Sea anemone genome reveals ancestral eumetazoan gene repertoire and genomic organization.</title>
        <authorList>
            <person name="Putnam N.H."/>
            <person name="Srivastava M."/>
            <person name="Hellsten U."/>
            <person name="Dirks B."/>
            <person name="Chapman J."/>
            <person name="Salamov A."/>
            <person name="Terry A."/>
            <person name="Shapiro H."/>
            <person name="Lindquist E."/>
            <person name="Kapitonov V.V."/>
            <person name="Jurka J."/>
            <person name="Genikhovich G."/>
            <person name="Grigoriev I.V."/>
            <person name="Lucas S.M."/>
            <person name="Steele R.E."/>
            <person name="Finnerty J.R."/>
            <person name="Technau U."/>
            <person name="Martindale M.Q."/>
            <person name="Rokhsar D.S."/>
        </authorList>
    </citation>
    <scope>NUCLEOTIDE SEQUENCE [LARGE SCALE GENOMIC DNA]</scope>
    <source>
        <strain evidence="6">CH2 X CH6</strain>
    </source>
</reference>
<dbReference type="Gene3D" id="1.20.1280.50">
    <property type="match status" value="1"/>
</dbReference>
<name>A7RPB7_NEMVE</name>
<keyword evidence="2" id="KW-0677">Repeat</keyword>
<dbReference type="PhylomeDB" id="A7RPB7"/>
<dbReference type="KEGG" id="nve:5518839"/>
<dbReference type="Pfam" id="PF00400">
    <property type="entry name" value="WD40"/>
    <property type="match status" value="2"/>
</dbReference>
<dbReference type="PROSITE" id="PS50082">
    <property type="entry name" value="WD_REPEATS_2"/>
    <property type="match status" value="2"/>
</dbReference>
<evidence type="ECO:0000313" key="6">
    <source>
        <dbReference type="Proteomes" id="UP000001593"/>
    </source>
</evidence>
<dbReference type="InterPro" id="IPR024977">
    <property type="entry name" value="Apc4-like_WD40_dom"/>
</dbReference>
<dbReference type="PANTHER" id="PTHR19848">
    <property type="entry name" value="WD40 REPEAT PROTEIN"/>
    <property type="match status" value="1"/>
</dbReference>
<dbReference type="PANTHER" id="PTHR19848:SF8">
    <property type="entry name" value="F-BOX AND WD REPEAT DOMAIN CONTAINING 7"/>
    <property type="match status" value="1"/>
</dbReference>
<dbReference type="SMART" id="SM00320">
    <property type="entry name" value="WD40"/>
    <property type="match status" value="6"/>
</dbReference>
<dbReference type="OrthoDB" id="63265at2759"/>
<feature type="repeat" description="WD" evidence="3">
    <location>
        <begin position="308"/>
        <end position="333"/>
    </location>
</feature>
<dbReference type="EMBL" id="DS469525">
    <property type="protein sequence ID" value="EDO46657.1"/>
    <property type="molecule type" value="Genomic_DNA"/>
</dbReference>
<dbReference type="eggNOG" id="KOG0274">
    <property type="taxonomic scope" value="Eukaryota"/>
</dbReference>
<dbReference type="Proteomes" id="UP000001593">
    <property type="component" value="Unassembled WGS sequence"/>
</dbReference>
<dbReference type="PROSITE" id="PS50181">
    <property type="entry name" value="FBOX"/>
    <property type="match status" value="1"/>
</dbReference>
<evidence type="ECO:0000256" key="3">
    <source>
        <dbReference type="PROSITE-ProRule" id="PRU00221"/>
    </source>
</evidence>
<accession>A7RPB7</accession>
<dbReference type="SMART" id="SM00256">
    <property type="entry name" value="FBOX"/>
    <property type="match status" value="1"/>
</dbReference>
<dbReference type="SUPFAM" id="SSF81383">
    <property type="entry name" value="F-box domain"/>
    <property type="match status" value="1"/>
</dbReference>
<gene>
    <name evidence="5" type="ORF">NEMVEDRAFT_v1g200069</name>
</gene>
<evidence type="ECO:0000313" key="5">
    <source>
        <dbReference type="EMBL" id="EDO46657.1"/>
    </source>
</evidence>
<organism evidence="5 6">
    <name type="scientific">Nematostella vectensis</name>
    <name type="common">Starlet sea anemone</name>
    <dbReference type="NCBI Taxonomy" id="45351"/>
    <lineage>
        <taxon>Eukaryota</taxon>
        <taxon>Metazoa</taxon>
        <taxon>Cnidaria</taxon>
        <taxon>Anthozoa</taxon>
        <taxon>Hexacorallia</taxon>
        <taxon>Actiniaria</taxon>
        <taxon>Edwardsiidae</taxon>
        <taxon>Nematostella</taxon>
    </lineage>
</organism>
<proteinExistence type="predicted"/>
<dbReference type="STRING" id="45351.A7RPB7"/>
<dbReference type="Pfam" id="PF12894">
    <property type="entry name" value="ANAPC4_WD40"/>
    <property type="match status" value="1"/>
</dbReference>
<feature type="domain" description="F-box" evidence="4">
    <location>
        <begin position="1"/>
        <end position="46"/>
    </location>
</feature>
<dbReference type="InParanoid" id="A7RPB7"/>
<dbReference type="SUPFAM" id="SSF50978">
    <property type="entry name" value="WD40 repeat-like"/>
    <property type="match status" value="1"/>
</dbReference>
<evidence type="ECO:0000259" key="4">
    <source>
        <dbReference type="PROSITE" id="PS50181"/>
    </source>
</evidence>
<dbReference type="AlphaFoldDB" id="A7RPB7"/>
<dbReference type="Pfam" id="PF12937">
    <property type="entry name" value="F-box-like"/>
    <property type="match status" value="1"/>
</dbReference>
<feature type="repeat" description="WD" evidence="3">
    <location>
        <begin position="150"/>
        <end position="191"/>
    </location>
</feature>
<dbReference type="InterPro" id="IPR036322">
    <property type="entry name" value="WD40_repeat_dom_sf"/>
</dbReference>
<protein>
    <recommendedName>
        <fullName evidence="4">F-box domain-containing protein</fullName>
    </recommendedName>
</protein>
<dbReference type="Gene3D" id="2.130.10.10">
    <property type="entry name" value="YVTN repeat-like/Quinoprotein amine dehydrogenase"/>
    <property type="match status" value="2"/>
</dbReference>
<evidence type="ECO:0000256" key="2">
    <source>
        <dbReference type="ARBA" id="ARBA00022737"/>
    </source>
</evidence>
<dbReference type="InterPro" id="IPR001810">
    <property type="entry name" value="F-box_dom"/>
</dbReference>
<dbReference type="InterPro" id="IPR001680">
    <property type="entry name" value="WD40_rpt"/>
</dbReference>
<keyword evidence="6" id="KW-1185">Reference proteome</keyword>
<sequence length="454" mass="50325">MSYSTLPLDELVLVFDFLHPKDLVNAAQVCKLWREAAGVSSLWKKHCLRKWMFCNLSNIEPGHRTWQLYYQARYKVDTGVSKGRPGLDYTCKTLRGHPSKINDVVYVTSNSIYDEGIIDKAAHPVVASCDLDGMVCLWNPHNGKQLWKNAEQHNSSILCLAAVKPNGSFASGDSNGNVVLWEIESGESNKLPESHNSPIVAMVCGEARKSSEEKKLFFVGARNGEVKLLDVHDSFKLHTTLECPVDVLDSLLLYSSHRLVVSGHRFDSPSNVRVYDIRQLERHGRELYVLPSPPDVSCTCFCAAPSQSNFLAVGYSDGNIKLWDTSNGREVHNFSAHMGSVTGLTAVGNTLVSIGQDLKTCVWSVSRLELLTSYLDHNSEITSVYGDAFKVVTCSRDYSIRVYGWGEARALDSKYTLLGGSLQRAGQGFDKVICDYTTCIGMANNVLKAYSFQA</sequence>
<dbReference type="InterPro" id="IPR036047">
    <property type="entry name" value="F-box-like_dom_sf"/>
</dbReference>
<evidence type="ECO:0000256" key="1">
    <source>
        <dbReference type="ARBA" id="ARBA00022574"/>
    </source>
</evidence>
<dbReference type="HOGENOM" id="CLU_046549_1_0_1"/>
<dbReference type="OMA" id="LWEEESI"/>